<dbReference type="PANTHER" id="PTHR12227">
    <property type="entry name" value="GLYCERATE KINASE"/>
    <property type="match status" value="1"/>
</dbReference>
<comment type="caution">
    <text evidence="3">The sequence shown here is derived from an EMBL/GenBank/DDBJ whole genome shotgun (WGS) entry which is preliminary data.</text>
</comment>
<accession>A0A8J7RL83</accession>
<organism evidence="3 4">
    <name type="scientific">Natronogracilivirga saccharolytica</name>
    <dbReference type="NCBI Taxonomy" id="2812953"/>
    <lineage>
        <taxon>Bacteria</taxon>
        <taxon>Pseudomonadati</taxon>
        <taxon>Balneolota</taxon>
        <taxon>Balneolia</taxon>
        <taxon>Balneolales</taxon>
        <taxon>Cyclonatronaceae</taxon>
        <taxon>Natronogracilivirga</taxon>
    </lineage>
</organism>
<dbReference type="GO" id="GO:0008887">
    <property type="term" value="F:glycerate kinase activity"/>
    <property type="evidence" value="ECO:0007669"/>
    <property type="project" value="InterPro"/>
</dbReference>
<evidence type="ECO:0000259" key="1">
    <source>
        <dbReference type="Pfam" id="PF05161"/>
    </source>
</evidence>
<dbReference type="Pfam" id="PF13660">
    <property type="entry name" value="DUF4147"/>
    <property type="match status" value="1"/>
</dbReference>
<evidence type="ECO:0000313" key="3">
    <source>
        <dbReference type="EMBL" id="MBP3192198.1"/>
    </source>
</evidence>
<dbReference type="Pfam" id="PF05161">
    <property type="entry name" value="MOFRL"/>
    <property type="match status" value="1"/>
</dbReference>
<evidence type="ECO:0000313" key="4">
    <source>
        <dbReference type="Proteomes" id="UP000673975"/>
    </source>
</evidence>
<dbReference type="InterPro" id="IPR007835">
    <property type="entry name" value="MOFRL"/>
</dbReference>
<feature type="domain" description="MOFRL" evidence="1">
    <location>
        <begin position="331"/>
        <end position="435"/>
    </location>
</feature>
<dbReference type="GO" id="GO:0005737">
    <property type="term" value="C:cytoplasm"/>
    <property type="evidence" value="ECO:0007669"/>
    <property type="project" value="TreeGrafter"/>
</dbReference>
<dbReference type="AlphaFoldDB" id="A0A8J7RL83"/>
<feature type="domain" description="MOFRL-associated" evidence="2">
    <location>
        <begin position="17"/>
        <end position="253"/>
    </location>
</feature>
<dbReference type="InterPro" id="IPR038614">
    <property type="entry name" value="GK_N_sf"/>
</dbReference>
<dbReference type="InterPro" id="IPR039760">
    <property type="entry name" value="MOFRL_protein"/>
</dbReference>
<proteinExistence type="predicted"/>
<name>A0A8J7RL83_9BACT</name>
<gene>
    <name evidence="3" type="ORF">NATSA_05930</name>
</gene>
<dbReference type="EMBL" id="JAFIDN010000003">
    <property type="protein sequence ID" value="MBP3192198.1"/>
    <property type="molecule type" value="Genomic_DNA"/>
</dbReference>
<evidence type="ECO:0000259" key="2">
    <source>
        <dbReference type="Pfam" id="PF13660"/>
    </source>
</evidence>
<protein>
    <submittedName>
        <fullName evidence="3">DUF4147 domain-containing protein</fullName>
    </submittedName>
</protein>
<dbReference type="SUPFAM" id="SSF82544">
    <property type="entry name" value="GckA/TtuD-like"/>
    <property type="match status" value="1"/>
</dbReference>
<dbReference type="Proteomes" id="UP000673975">
    <property type="component" value="Unassembled WGS sequence"/>
</dbReference>
<reference evidence="3" key="1">
    <citation type="submission" date="2021-02" db="EMBL/GenBank/DDBJ databases">
        <title>Natronogracilivirga saccharolytica gen. nov. sp. nov. a new anaerobic, haloalkiliphilic carbohydrate-fermenting bacterium from soda lake and proposing of Cyclonatronumiaceae fam. nov. in the phylum Balneolaeota.</title>
        <authorList>
            <person name="Zhilina T.N."/>
            <person name="Sorokin D.Y."/>
            <person name="Zavarzina D.G."/>
            <person name="Toshchakov S.V."/>
            <person name="Kublanov I.V."/>
        </authorList>
    </citation>
    <scope>NUCLEOTIDE SEQUENCE</scope>
    <source>
        <strain evidence="3">Z-1702</strain>
    </source>
</reference>
<dbReference type="Gene3D" id="3.40.50.10180">
    <property type="entry name" value="Glycerate kinase, MOFRL-like N-terminal domain"/>
    <property type="match status" value="1"/>
</dbReference>
<dbReference type="RefSeq" id="WP_210511089.1">
    <property type="nucleotide sequence ID" value="NZ_JAFIDN010000003.1"/>
</dbReference>
<dbReference type="InterPro" id="IPR037035">
    <property type="entry name" value="GK-like_C_sf"/>
</dbReference>
<sequence length="443" mass="47766">MTDEKIDLLYKKQNTEVRELFLHGLEEVTPGKIIQSSVSLSGDELVVCGRAYDLKELGKVWVFGSGKAAGHMAESLENILGSRVYDGIVICPYGLKTGTTRIQQFEASHPVPDLNSHTATLELIDVAGDVRENDLVLFVLSGGSSSLLCSPPEEIDLEDIRELNRQLLSCGAPIREMNRIRKSVSGVKGGKLRDVFGKAIVEVLAVSDVPDNDPAVIGSGPLVHDPVPSGEALRLLEKYQIDKKVPRSIIKFLGKDDHSDVAPPELKTYYNILASVEKVAEGIREEAGKRGYHTWLNDGFVTGEARKVARQIAGKAFKVLENGDPVSLPAALIFYGETTVTVTGSGKGGRNQEMALAMALAIEGKRGITFLSAGTDGRDGETNAAGAVCNSMTAAGAREIGIDPESYLENNDSWNFFRKTDGLVITGVTGNNLMDIQIVLIEK</sequence>
<dbReference type="PANTHER" id="PTHR12227:SF0">
    <property type="entry name" value="GLYCERATE KINASE"/>
    <property type="match status" value="1"/>
</dbReference>
<dbReference type="Gene3D" id="3.40.1480.10">
    <property type="entry name" value="MOFRL domain"/>
    <property type="match status" value="1"/>
</dbReference>
<keyword evidence="4" id="KW-1185">Reference proteome</keyword>
<dbReference type="InterPro" id="IPR025286">
    <property type="entry name" value="MOFRL_assoc_dom"/>
</dbReference>